<dbReference type="SMART" id="SM00753">
    <property type="entry name" value="PAM"/>
    <property type="match status" value="1"/>
</dbReference>
<comment type="caution">
    <text evidence="5">The sequence shown here is derived from an EMBL/GenBank/DDBJ whole genome shotgun (WGS) entry which is preliminary data.</text>
</comment>
<dbReference type="VEuPathDB" id="FungiDB:MGL_0987"/>
<dbReference type="InterPro" id="IPR000717">
    <property type="entry name" value="PCI_dom"/>
</dbReference>
<dbReference type="Pfam" id="PF01399">
    <property type="entry name" value="PCI"/>
    <property type="match status" value="1"/>
</dbReference>
<dbReference type="GO" id="GO:0042176">
    <property type="term" value="P:regulation of protein catabolic process"/>
    <property type="evidence" value="ECO:0007669"/>
    <property type="project" value="InterPro"/>
</dbReference>
<feature type="region of interest" description="Disordered" evidence="3">
    <location>
        <begin position="527"/>
        <end position="546"/>
    </location>
</feature>
<evidence type="ECO:0000256" key="3">
    <source>
        <dbReference type="SAM" id="MobiDB-lite"/>
    </source>
</evidence>
<dbReference type="Pfam" id="PF25573">
    <property type="entry name" value="TPR_PSMD3_N"/>
    <property type="match status" value="2"/>
</dbReference>
<feature type="compositionally biased region" description="Acidic residues" evidence="3">
    <location>
        <begin position="534"/>
        <end position="546"/>
    </location>
</feature>
<dbReference type="OrthoDB" id="1713558at2759"/>
<feature type="domain" description="PCI" evidence="4">
    <location>
        <begin position="279"/>
        <end position="476"/>
    </location>
</feature>
<dbReference type="STRING" id="425265.A8PVY8"/>
<comment type="similarity">
    <text evidence="1">Belongs to the proteasome subunit S3 family.</text>
</comment>
<dbReference type="Proteomes" id="UP000008837">
    <property type="component" value="Unassembled WGS sequence"/>
</dbReference>
<feature type="region of interest" description="Disordered" evidence="3">
    <location>
        <begin position="118"/>
        <end position="143"/>
    </location>
</feature>
<dbReference type="SMART" id="SM00088">
    <property type="entry name" value="PINT"/>
    <property type="match status" value="1"/>
</dbReference>
<dbReference type="RefSeq" id="XP_001731719.1">
    <property type="nucleotide sequence ID" value="XM_001731667.1"/>
</dbReference>
<feature type="compositionally biased region" description="Polar residues" evidence="3">
    <location>
        <begin position="131"/>
        <end position="140"/>
    </location>
</feature>
<dbReference type="GO" id="GO:0030234">
    <property type="term" value="F:enzyme regulator activity"/>
    <property type="evidence" value="ECO:0007669"/>
    <property type="project" value="InterPro"/>
</dbReference>
<dbReference type="InParanoid" id="A8PVY8"/>
<feature type="region of interest" description="Disordered" evidence="3">
    <location>
        <begin position="1"/>
        <end position="25"/>
    </location>
</feature>
<proteinExistence type="inferred from homology"/>
<evidence type="ECO:0000313" key="5">
    <source>
        <dbReference type="EMBL" id="EDP44505.1"/>
    </source>
</evidence>
<dbReference type="FunCoup" id="A8PVY8">
    <property type="interactions" value="501"/>
</dbReference>
<organism evidence="5 6">
    <name type="scientific">Malassezia globosa (strain ATCC MYA-4612 / CBS 7966)</name>
    <name type="common">Dandruff-associated fungus</name>
    <dbReference type="NCBI Taxonomy" id="425265"/>
    <lineage>
        <taxon>Eukaryota</taxon>
        <taxon>Fungi</taxon>
        <taxon>Dikarya</taxon>
        <taxon>Basidiomycota</taxon>
        <taxon>Ustilaginomycotina</taxon>
        <taxon>Malasseziomycetes</taxon>
        <taxon>Malasseziales</taxon>
        <taxon>Malasseziaceae</taxon>
        <taxon>Malassezia</taxon>
    </lineage>
</organism>
<gene>
    <name evidence="5" type="ORF">MGL_0987</name>
</gene>
<dbReference type="InterPro" id="IPR050756">
    <property type="entry name" value="CSN3"/>
</dbReference>
<sequence>MAVASKGENPDESHSVTQKHASEACAPQSDKSQYLALLRHNITLLKRSVAHVEQRYMARVIRSLPYVRTHVQEKADVLALVVQEALPEASTYREELLSLLPQPFVNDVADASKTVEKPAAMDEEMPDASSAMPSHNAASETRTDDDALPELVAYLRLLVVVYLLDQPACLAKATALCAKAVDEVVLQNRRSLDILGAKLVFFLARCYEKNKDEGLTSLRDMLLALQRTSSLRHDSETNATVQNVLLRMYIVEGNLYEQADKLVARAPFPRTHASNPQVARYDYYVGRIRAVQLNYSDAHSHLQQAIRRAPQQGLLTKRSLPDQDDNGVKPVAGGFLQTAYKLLIIVELLMGDLPERSIFRLPLLRQALASYLPIVQAVRVGDLSLFQATLQRNEALFLRDKTYSLILRLRHNVIKTGIRRISLAYSRISLADITRKLHLESEEDAEYVIVKAIRDGVIDARVDHENAIMISNEAVDIYATNEPHAQVQQRIDFCLQLHNDSVKAMRYSVDSHRADLDSANAAHARERELASEITDGDLDDSDDGWP</sequence>
<protein>
    <recommendedName>
        <fullName evidence="4">PCI domain-containing protein</fullName>
    </recommendedName>
</protein>
<evidence type="ECO:0000259" key="4">
    <source>
        <dbReference type="PROSITE" id="PS50250"/>
    </source>
</evidence>
<dbReference type="SUPFAM" id="SSF46785">
    <property type="entry name" value="Winged helix' DNA-binding domain"/>
    <property type="match status" value="1"/>
</dbReference>
<dbReference type="InterPro" id="IPR036390">
    <property type="entry name" value="WH_DNA-bd_sf"/>
</dbReference>
<dbReference type="Pfam" id="PF08375">
    <property type="entry name" value="Rpn3_C"/>
    <property type="match status" value="1"/>
</dbReference>
<dbReference type="InterPro" id="IPR013586">
    <property type="entry name" value="PSMD3_C"/>
</dbReference>
<evidence type="ECO:0000256" key="1">
    <source>
        <dbReference type="ARBA" id="ARBA00007912"/>
    </source>
</evidence>
<keyword evidence="6" id="KW-1185">Reference proteome</keyword>
<accession>A8PVY8</accession>
<dbReference type="AlphaFoldDB" id="A8PVY8"/>
<dbReference type="PANTHER" id="PTHR10758:SF2">
    <property type="entry name" value="26S PROTEASOME NON-ATPASE REGULATORY SUBUNIT 3"/>
    <property type="match status" value="1"/>
</dbReference>
<name>A8PVY8_MALGO</name>
<dbReference type="GO" id="GO:0006511">
    <property type="term" value="P:ubiquitin-dependent protein catabolic process"/>
    <property type="evidence" value="ECO:0007669"/>
    <property type="project" value="TreeGrafter"/>
</dbReference>
<dbReference type="OMA" id="AKLWFYI"/>
<dbReference type="GO" id="GO:0008541">
    <property type="term" value="C:proteasome regulatory particle, lid subcomplex"/>
    <property type="evidence" value="ECO:0007669"/>
    <property type="project" value="TreeGrafter"/>
</dbReference>
<dbReference type="PROSITE" id="PS50250">
    <property type="entry name" value="PCI"/>
    <property type="match status" value="1"/>
</dbReference>
<dbReference type="Gene3D" id="1.25.40.570">
    <property type="match status" value="1"/>
</dbReference>
<evidence type="ECO:0000256" key="2">
    <source>
        <dbReference type="ARBA" id="ARBA00022942"/>
    </source>
</evidence>
<dbReference type="KEGG" id="mgl:MGL_0987"/>
<dbReference type="InterPro" id="IPR057985">
    <property type="entry name" value="TPR_PSMD3_N"/>
</dbReference>
<reference evidence="5 6" key="1">
    <citation type="journal article" date="2007" name="Proc. Natl. Acad. Sci. U.S.A.">
        <title>Dandruff-associated Malassezia genomes reveal convergent and divergent virulence traits shared with plant and human fungal pathogens.</title>
        <authorList>
            <person name="Xu J."/>
            <person name="Saunders C.W."/>
            <person name="Hu P."/>
            <person name="Grant R.A."/>
            <person name="Boekhout T."/>
            <person name="Kuramae E.E."/>
            <person name="Kronstad J.W."/>
            <person name="Deangelis Y.M."/>
            <person name="Reeder N.L."/>
            <person name="Johnstone K.R."/>
            <person name="Leland M."/>
            <person name="Fieno A.M."/>
            <person name="Begley W.M."/>
            <person name="Sun Y."/>
            <person name="Lacey M.P."/>
            <person name="Chaudhary T."/>
            <person name="Keough T."/>
            <person name="Chu L."/>
            <person name="Sears R."/>
            <person name="Yuan B."/>
            <person name="Dawson T.L.Jr."/>
        </authorList>
    </citation>
    <scope>NUCLEOTIDE SEQUENCE [LARGE SCALE GENOMIC DNA]</scope>
    <source>
        <strain evidence="6">ATCC MYA-4612 / CBS 7966</strain>
    </source>
</reference>
<evidence type="ECO:0000313" key="6">
    <source>
        <dbReference type="Proteomes" id="UP000008837"/>
    </source>
</evidence>
<dbReference type="GeneID" id="5856024"/>
<dbReference type="PANTHER" id="PTHR10758">
    <property type="entry name" value="26S PROTEASOME NON-ATPASE REGULATORY SUBUNIT 3/COP9 SIGNALOSOME COMPLEX SUBUNIT 3"/>
    <property type="match status" value="1"/>
</dbReference>
<dbReference type="EMBL" id="AAYY01000003">
    <property type="protein sequence ID" value="EDP44505.1"/>
    <property type="molecule type" value="Genomic_DNA"/>
</dbReference>
<keyword evidence="2" id="KW-0647">Proteasome</keyword>